<dbReference type="InterPro" id="IPR011614">
    <property type="entry name" value="Catalase_core"/>
</dbReference>
<dbReference type="Proteomes" id="UP001212841">
    <property type="component" value="Unassembled WGS sequence"/>
</dbReference>
<dbReference type="GO" id="GO:0004096">
    <property type="term" value="F:catalase activity"/>
    <property type="evidence" value="ECO:0007669"/>
    <property type="project" value="InterPro"/>
</dbReference>
<dbReference type="SMART" id="SM01060">
    <property type="entry name" value="Catalase"/>
    <property type="match status" value="1"/>
</dbReference>
<dbReference type="PROSITE" id="PS00438">
    <property type="entry name" value="CATALASE_2"/>
    <property type="match status" value="1"/>
</dbReference>
<dbReference type="AlphaFoldDB" id="A0AAD5X7W9"/>
<proteinExistence type="inferred from homology"/>
<evidence type="ECO:0000259" key="3">
    <source>
        <dbReference type="SMART" id="SM01060"/>
    </source>
</evidence>
<keyword evidence="2" id="KW-0575">Peroxidase</keyword>
<organism evidence="4 5">
    <name type="scientific">Rhizophlyctis rosea</name>
    <dbReference type="NCBI Taxonomy" id="64517"/>
    <lineage>
        <taxon>Eukaryota</taxon>
        <taxon>Fungi</taxon>
        <taxon>Fungi incertae sedis</taxon>
        <taxon>Chytridiomycota</taxon>
        <taxon>Chytridiomycota incertae sedis</taxon>
        <taxon>Chytridiomycetes</taxon>
        <taxon>Rhizophlyctidales</taxon>
        <taxon>Rhizophlyctidaceae</taxon>
        <taxon>Rhizophlyctis</taxon>
    </lineage>
</organism>
<comment type="similarity">
    <text evidence="1">Belongs to the catalase family.</text>
</comment>
<evidence type="ECO:0000256" key="1">
    <source>
        <dbReference type="ARBA" id="ARBA00005329"/>
    </source>
</evidence>
<keyword evidence="5" id="KW-1185">Reference proteome</keyword>
<evidence type="ECO:0000313" key="4">
    <source>
        <dbReference type="EMBL" id="KAJ3054262.1"/>
    </source>
</evidence>
<keyword evidence="2" id="KW-0560">Oxidoreductase</keyword>
<dbReference type="Gene3D" id="2.40.180.10">
    <property type="entry name" value="Catalase core domain"/>
    <property type="match status" value="1"/>
</dbReference>
<dbReference type="GO" id="GO:0042744">
    <property type="term" value="P:hydrogen peroxide catabolic process"/>
    <property type="evidence" value="ECO:0007669"/>
    <property type="project" value="UniProtKB-KW"/>
</dbReference>
<dbReference type="Pfam" id="PF00199">
    <property type="entry name" value="Catalase"/>
    <property type="match status" value="1"/>
</dbReference>
<dbReference type="InterPro" id="IPR020835">
    <property type="entry name" value="Catalase_sf"/>
</dbReference>
<name>A0AAD5X7W9_9FUNG</name>
<evidence type="ECO:0000256" key="2">
    <source>
        <dbReference type="ARBA" id="ARBA00023324"/>
    </source>
</evidence>
<dbReference type="GO" id="GO:0005777">
    <property type="term" value="C:peroxisome"/>
    <property type="evidence" value="ECO:0007669"/>
    <property type="project" value="TreeGrafter"/>
</dbReference>
<dbReference type="PROSITE" id="PS51402">
    <property type="entry name" value="CATALASE_3"/>
    <property type="match status" value="1"/>
</dbReference>
<evidence type="ECO:0000313" key="5">
    <source>
        <dbReference type="Proteomes" id="UP001212841"/>
    </source>
</evidence>
<dbReference type="GO" id="GO:0020037">
    <property type="term" value="F:heme binding"/>
    <property type="evidence" value="ECO:0007669"/>
    <property type="project" value="InterPro"/>
</dbReference>
<keyword evidence="2" id="KW-0376">Hydrogen peroxide</keyword>
<protein>
    <recommendedName>
        <fullName evidence="3">Catalase core domain-containing protein</fullName>
    </recommendedName>
</protein>
<dbReference type="SUPFAM" id="SSF56634">
    <property type="entry name" value="Heme-dependent catalase-like"/>
    <property type="match status" value="1"/>
</dbReference>
<comment type="caution">
    <text evidence="4">The sequence shown here is derived from an EMBL/GenBank/DDBJ whole genome shotgun (WGS) entry which is preliminary data.</text>
</comment>
<dbReference type="PRINTS" id="PR00067">
    <property type="entry name" value="CATALASE"/>
</dbReference>
<dbReference type="InterPro" id="IPR018028">
    <property type="entry name" value="Catalase"/>
</dbReference>
<dbReference type="PANTHER" id="PTHR11465">
    <property type="entry name" value="CATALASE"/>
    <property type="match status" value="1"/>
</dbReference>
<dbReference type="GO" id="GO:0042542">
    <property type="term" value="P:response to hydrogen peroxide"/>
    <property type="evidence" value="ECO:0007669"/>
    <property type="project" value="TreeGrafter"/>
</dbReference>
<sequence>MPGPVASESVTSAILNSSPAKAVADVLGVDPRVSQRASSFNQVNEGPASIAARITGVHKSQTKDDSPYITSNFGQAFPTVRHTIQIGGYPVSSDPFLFEKQQTFDRAKTIERMVHPCGSGAFDYFETTTSKAEKYTRAKFLQGKGQKTPVFTRFSTVTFGKEFPDSGRKPGGFAVKFYTEDGNYDLVGLNWPIFFCRDPIQGPDVIRSQQRNPGNFLID</sequence>
<accession>A0AAD5X7W9</accession>
<gene>
    <name evidence="4" type="ORF">HK097_002247</name>
</gene>
<reference evidence="4" key="1">
    <citation type="submission" date="2020-05" db="EMBL/GenBank/DDBJ databases">
        <title>Phylogenomic resolution of chytrid fungi.</title>
        <authorList>
            <person name="Stajich J.E."/>
            <person name="Amses K."/>
            <person name="Simmons R."/>
            <person name="Seto K."/>
            <person name="Myers J."/>
            <person name="Bonds A."/>
            <person name="Quandt C.A."/>
            <person name="Barry K."/>
            <person name="Liu P."/>
            <person name="Grigoriev I."/>
            <person name="Longcore J.E."/>
            <person name="James T.Y."/>
        </authorList>
    </citation>
    <scope>NUCLEOTIDE SEQUENCE</scope>
    <source>
        <strain evidence="4">JEL0318</strain>
    </source>
</reference>
<dbReference type="InterPro" id="IPR024708">
    <property type="entry name" value="Catalase_AS"/>
</dbReference>
<dbReference type="PANTHER" id="PTHR11465:SF13">
    <property type="entry name" value="CATALASE (EUROFUNG)"/>
    <property type="match status" value="1"/>
</dbReference>
<dbReference type="GO" id="GO:0005739">
    <property type="term" value="C:mitochondrion"/>
    <property type="evidence" value="ECO:0007669"/>
    <property type="project" value="TreeGrafter"/>
</dbReference>
<feature type="domain" description="Catalase core" evidence="3">
    <location>
        <begin position="70"/>
        <end position="219"/>
    </location>
</feature>
<dbReference type="EMBL" id="JADGJD010000148">
    <property type="protein sequence ID" value="KAJ3054262.1"/>
    <property type="molecule type" value="Genomic_DNA"/>
</dbReference>